<feature type="domain" description="Aminoacyl-transfer RNA synthetases class-II family profile" evidence="14">
    <location>
        <begin position="481"/>
        <end position="746"/>
    </location>
</feature>
<dbReference type="PRINTS" id="PR01047">
    <property type="entry name" value="TRNASYNTHTHR"/>
</dbReference>
<dbReference type="NCBIfam" id="TIGR00418">
    <property type="entry name" value="thrS"/>
    <property type="match status" value="1"/>
</dbReference>
<gene>
    <name evidence="16" type="ORF">APUTEX25_002388</name>
</gene>
<evidence type="ECO:0000256" key="10">
    <source>
        <dbReference type="ARBA" id="ARBA00031900"/>
    </source>
</evidence>
<evidence type="ECO:0000256" key="9">
    <source>
        <dbReference type="ARBA" id="ARBA00023146"/>
    </source>
</evidence>
<dbReference type="InterPro" id="IPR033728">
    <property type="entry name" value="ThrRS_core"/>
</dbReference>
<dbReference type="PANTHER" id="PTHR11451:SF46">
    <property type="entry name" value="THREONINE--TRNA LIGASE"/>
    <property type="match status" value="1"/>
</dbReference>
<keyword evidence="4" id="KW-0963">Cytoplasm</keyword>
<dbReference type="SMART" id="SM00863">
    <property type="entry name" value="tRNA_SAD"/>
    <property type="match status" value="1"/>
</dbReference>
<evidence type="ECO:0000256" key="2">
    <source>
        <dbReference type="ARBA" id="ARBA00008226"/>
    </source>
</evidence>
<dbReference type="InterPro" id="IPR054414">
    <property type="entry name" value="Ccdc124/Oxs1_C"/>
</dbReference>
<dbReference type="HAMAP" id="MF_00184">
    <property type="entry name" value="Thr_tRNA_synth"/>
    <property type="match status" value="1"/>
</dbReference>
<dbReference type="PROSITE" id="PS51880">
    <property type="entry name" value="TGS"/>
    <property type="match status" value="1"/>
</dbReference>
<comment type="catalytic activity">
    <reaction evidence="11">
        <text>tRNA(Thr) + L-threonine + ATP = L-threonyl-tRNA(Thr) + AMP + diphosphate + H(+)</text>
        <dbReference type="Rhea" id="RHEA:24624"/>
        <dbReference type="Rhea" id="RHEA-COMP:9670"/>
        <dbReference type="Rhea" id="RHEA-COMP:9704"/>
        <dbReference type="ChEBI" id="CHEBI:15378"/>
        <dbReference type="ChEBI" id="CHEBI:30616"/>
        <dbReference type="ChEBI" id="CHEBI:33019"/>
        <dbReference type="ChEBI" id="CHEBI:57926"/>
        <dbReference type="ChEBI" id="CHEBI:78442"/>
        <dbReference type="ChEBI" id="CHEBI:78534"/>
        <dbReference type="ChEBI" id="CHEBI:456215"/>
        <dbReference type="EC" id="6.1.1.3"/>
    </reaction>
</comment>
<dbReference type="PANTHER" id="PTHR11451">
    <property type="entry name" value="THREONINE-TRNA LIGASE"/>
    <property type="match status" value="1"/>
</dbReference>
<feature type="domain" description="TGS" evidence="15">
    <location>
        <begin position="209"/>
        <end position="273"/>
    </location>
</feature>
<evidence type="ECO:0000256" key="3">
    <source>
        <dbReference type="ARBA" id="ARBA00013163"/>
    </source>
</evidence>
<dbReference type="Gene3D" id="3.10.20.30">
    <property type="match status" value="1"/>
</dbReference>
<keyword evidence="5" id="KW-0436">Ligase</keyword>
<evidence type="ECO:0000259" key="15">
    <source>
        <dbReference type="PROSITE" id="PS51880"/>
    </source>
</evidence>
<reference evidence="17" key="1">
    <citation type="journal article" date="2018" name="Algal Res.">
        <title>Characterization of plant carbon substrate utilization by Auxenochlorella protothecoides.</title>
        <authorList>
            <person name="Vogler B.W."/>
            <person name="Starkenburg S.R."/>
            <person name="Sudasinghe N."/>
            <person name="Schambach J.Y."/>
            <person name="Rollin J.A."/>
            <person name="Pattathil S."/>
            <person name="Barry A.N."/>
        </authorList>
    </citation>
    <scope>NUCLEOTIDE SEQUENCE [LARGE SCALE GENOMIC DNA]</scope>
    <source>
        <strain evidence="17">UTEX 25</strain>
    </source>
</reference>
<dbReference type="GO" id="GO:0009507">
    <property type="term" value="C:chloroplast"/>
    <property type="evidence" value="ECO:0007669"/>
    <property type="project" value="TreeGrafter"/>
</dbReference>
<dbReference type="InterPro" id="IPR004095">
    <property type="entry name" value="TGS"/>
</dbReference>
<dbReference type="Gene3D" id="3.40.50.800">
    <property type="entry name" value="Anticodon-binding domain"/>
    <property type="match status" value="1"/>
</dbReference>
<dbReference type="SUPFAM" id="SSF52954">
    <property type="entry name" value="Class II aaRS ABD-related"/>
    <property type="match status" value="1"/>
</dbReference>
<dbReference type="CDD" id="cd01667">
    <property type="entry name" value="TGS_ThrRS"/>
    <property type="match status" value="1"/>
</dbReference>
<dbReference type="FunFam" id="3.30.980.10:FF:000005">
    <property type="entry name" value="Threonyl-tRNA synthetase, mitochondrial"/>
    <property type="match status" value="1"/>
</dbReference>
<dbReference type="Pfam" id="PF07973">
    <property type="entry name" value="tRNA_SAD"/>
    <property type="match status" value="1"/>
</dbReference>
<keyword evidence="7" id="KW-0067">ATP-binding</keyword>
<evidence type="ECO:0000256" key="1">
    <source>
        <dbReference type="ARBA" id="ARBA00004496"/>
    </source>
</evidence>
<dbReference type="InterPro" id="IPR045864">
    <property type="entry name" value="aa-tRNA-synth_II/BPL/LPL"/>
</dbReference>
<feature type="compositionally biased region" description="Basic and acidic residues" evidence="13">
    <location>
        <begin position="47"/>
        <end position="56"/>
    </location>
</feature>
<dbReference type="GO" id="GO:0005524">
    <property type="term" value="F:ATP binding"/>
    <property type="evidence" value="ECO:0007669"/>
    <property type="project" value="UniProtKB-KW"/>
</dbReference>
<dbReference type="InterPro" id="IPR006195">
    <property type="entry name" value="aa-tRNA-synth_II"/>
</dbReference>
<evidence type="ECO:0000259" key="14">
    <source>
        <dbReference type="PROSITE" id="PS50862"/>
    </source>
</evidence>
<dbReference type="CDD" id="cd00771">
    <property type="entry name" value="ThrRS_core"/>
    <property type="match status" value="1"/>
</dbReference>
<dbReference type="InterPro" id="IPR012947">
    <property type="entry name" value="tRNA_SAD"/>
</dbReference>
<name>A0A3M7L0B6_AUXPR</name>
<dbReference type="Pfam" id="PF03129">
    <property type="entry name" value="HGTP_anticodon"/>
    <property type="match status" value="1"/>
</dbReference>
<dbReference type="AlphaFoldDB" id="A0A3M7L0B6"/>
<evidence type="ECO:0000256" key="11">
    <source>
        <dbReference type="ARBA" id="ARBA00049515"/>
    </source>
</evidence>
<dbReference type="EC" id="6.1.1.3" evidence="3"/>
<protein>
    <recommendedName>
        <fullName evidence="12">Probable threonine--tRNA ligase, cytoplasmic</fullName>
        <ecNumber evidence="3">6.1.1.3</ecNumber>
    </recommendedName>
    <alternativeName>
        <fullName evidence="10">Threonyl-tRNA synthetase</fullName>
    </alternativeName>
</protein>
<dbReference type="InterPro" id="IPR004154">
    <property type="entry name" value="Anticodon-bd"/>
</dbReference>
<sequence>MAKKSWGTSDKVQEARERKNSSKKEAAEAEAKQKEEAYWSQHANPKGRKDAKREEQVTEDAYAAAVEVENTNVQEGNGVNARGLDQALEQLGIAEKAQDMHPERRAKAAWEAYYEEQLAVLKEDKPGLRLMQYKSMIFENWQRSPLNPRNQALADLSLDNLPKSNGSAASERPWAEIAKEKAVYFNKRVELFEKYREREVAAVEAARAAAVPVQITLPDGHVRDGVKDVTTPLDIAAALSKSLAKKAVVAEVDGKPWDLFRPLEQDCNLAIHTFDSPKGKDAFWHSSAHILGQSLELEFGAELTIGPALEEGFYYDCYLGDRTLCEPDRDTIQKRMQQAGAIIVKAKQAFERVTVSRAEALEMFQENKFKVELIQGLPEDASITCYRCGPMVDLCRGPHVPNTGALRAVAVTNASRAFWRADVTREPLQRVYAIAFPEDKELKEYQHRIEEAKKRDHRLLGAQQELFFFHQLSPGSCFFLPAGTRIYNALVEFIRQKYWKYGFEEVVTPNIYNMDLWKTSGHAAHYKENMFCFDIEKGEFGLKPMNCPGHCLAFGHRTRSYRELPLRLADFGVLHRNEFSGALQGLTRVRRFQQDDAHIFCRPDQVAAEIERALAFLADVYGQLGLSFSLVLSTRPEGFLGTPGQWDAAEGALRNALDASGHAWELNEGDGAFYGPKIDITVHDALRRKFQCATVQLDFQLPLRFGLQYVAEDGGFQVPVIIHRAVLGSVERMFAILTENFAGRWPLWLSPRQVMVVPISDSSYDYALEVRDAVRGAGFHVEVDLADRKMQKKVREAQVAQFNYILVVGAAEREQRTVNVRTRDNQVHGQRQLDDVLRVIGEEREARSLTSLFGEGPGQAQA</sequence>
<dbReference type="InterPro" id="IPR018163">
    <property type="entry name" value="Thr/Ala-tRNA-synth_IIc_edit"/>
</dbReference>
<dbReference type="GO" id="GO:0006435">
    <property type="term" value="P:threonyl-tRNA aminoacylation"/>
    <property type="evidence" value="ECO:0007669"/>
    <property type="project" value="InterPro"/>
</dbReference>
<dbReference type="InterPro" id="IPR002314">
    <property type="entry name" value="aa-tRNA-synt_IIb"/>
</dbReference>
<feature type="region of interest" description="Disordered" evidence="13">
    <location>
        <begin position="1"/>
        <end position="57"/>
    </location>
</feature>
<evidence type="ECO:0000256" key="13">
    <source>
        <dbReference type="SAM" id="MobiDB-lite"/>
    </source>
</evidence>
<dbReference type="Gene3D" id="3.30.980.10">
    <property type="entry name" value="Threonyl-trna Synthetase, Chain A, domain 2"/>
    <property type="match status" value="1"/>
</dbReference>
<evidence type="ECO:0000313" key="16">
    <source>
        <dbReference type="EMBL" id="RMZ56198.1"/>
    </source>
</evidence>
<dbReference type="GO" id="GO:0005739">
    <property type="term" value="C:mitochondrion"/>
    <property type="evidence" value="ECO:0007669"/>
    <property type="project" value="TreeGrafter"/>
</dbReference>
<evidence type="ECO:0000256" key="5">
    <source>
        <dbReference type="ARBA" id="ARBA00022598"/>
    </source>
</evidence>
<dbReference type="CDD" id="cd00860">
    <property type="entry name" value="ThrRS_anticodon"/>
    <property type="match status" value="1"/>
</dbReference>
<comment type="subcellular location">
    <subcellularLocation>
        <location evidence="1">Cytoplasm</location>
    </subcellularLocation>
</comment>
<feature type="compositionally biased region" description="Polar residues" evidence="13">
    <location>
        <begin position="1"/>
        <end position="10"/>
    </location>
</feature>
<evidence type="ECO:0000256" key="7">
    <source>
        <dbReference type="ARBA" id="ARBA00022840"/>
    </source>
</evidence>
<dbReference type="GO" id="GO:0004829">
    <property type="term" value="F:threonine-tRNA ligase activity"/>
    <property type="evidence" value="ECO:0007669"/>
    <property type="project" value="UniProtKB-EC"/>
</dbReference>
<comment type="similarity">
    <text evidence="2">Belongs to the class-II aminoacyl-tRNA synthetase family.</text>
</comment>
<feature type="compositionally biased region" description="Basic and acidic residues" evidence="13">
    <location>
        <begin position="11"/>
        <end position="37"/>
    </location>
</feature>
<keyword evidence="8" id="KW-0648">Protein biosynthesis</keyword>
<dbReference type="Pfam" id="PF06244">
    <property type="entry name" value="Ccdc124"/>
    <property type="match status" value="1"/>
</dbReference>
<dbReference type="FunFam" id="3.10.20.30:FF:000006">
    <property type="entry name" value="Threonine--tRNA ligase, cytoplasmic"/>
    <property type="match status" value="1"/>
</dbReference>
<dbReference type="FunFam" id="3.30.930.10:FF:000019">
    <property type="entry name" value="Threonine--tRNA ligase"/>
    <property type="match status" value="1"/>
</dbReference>
<proteinExistence type="inferred from homology"/>
<dbReference type="InterPro" id="IPR047246">
    <property type="entry name" value="ThrRS_anticodon"/>
</dbReference>
<evidence type="ECO:0000256" key="8">
    <source>
        <dbReference type="ARBA" id="ARBA00022917"/>
    </source>
</evidence>
<accession>A0A3M7L0B6</accession>
<dbReference type="EMBL" id="QOKY01000151">
    <property type="protein sequence ID" value="RMZ56198.1"/>
    <property type="molecule type" value="Genomic_DNA"/>
</dbReference>
<dbReference type="Proteomes" id="UP000279271">
    <property type="component" value="Unassembled WGS sequence"/>
</dbReference>
<dbReference type="Pfam" id="PF02824">
    <property type="entry name" value="TGS"/>
    <property type="match status" value="1"/>
</dbReference>
<dbReference type="SUPFAM" id="SSF55681">
    <property type="entry name" value="Class II aaRS and biotin synthetases"/>
    <property type="match status" value="1"/>
</dbReference>
<organism evidence="16 17">
    <name type="scientific">Auxenochlorella protothecoides</name>
    <name type="common">Green microalga</name>
    <name type="synonym">Chlorella protothecoides</name>
    <dbReference type="NCBI Taxonomy" id="3075"/>
    <lineage>
        <taxon>Eukaryota</taxon>
        <taxon>Viridiplantae</taxon>
        <taxon>Chlorophyta</taxon>
        <taxon>core chlorophytes</taxon>
        <taxon>Trebouxiophyceae</taxon>
        <taxon>Chlorellales</taxon>
        <taxon>Chlorellaceae</taxon>
        <taxon>Auxenochlorella</taxon>
    </lineage>
</organism>
<dbReference type="FunFam" id="3.40.50.800:FF:000003">
    <property type="entry name" value="Threonine--tRNA ligase 2, cytoplasmic"/>
    <property type="match status" value="1"/>
</dbReference>
<dbReference type="SUPFAM" id="SSF55186">
    <property type="entry name" value="ThrRS/AlaRS common domain"/>
    <property type="match status" value="1"/>
</dbReference>
<dbReference type="Pfam" id="PF00587">
    <property type="entry name" value="tRNA-synt_2b"/>
    <property type="match status" value="1"/>
</dbReference>
<dbReference type="SUPFAM" id="SSF81271">
    <property type="entry name" value="TGS-like"/>
    <property type="match status" value="1"/>
</dbReference>
<evidence type="ECO:0000256" key="4">
    <source>
        <dbReference type="ARBA" id="ARBA00022490"/>
    </source>
</evidence>
<dbReference type="Gene3D" id="3.30.930.10">
    <property type="entry name" value="Bira Bifunctional Protein, Domain 2"/>
    <property type="match status" value="1"/>
</dbReference>
<dbReference type="PROSITE" id="PS50862">
    <property type="entry name" value="AA_TRNA_LIGASE_II"/>
    <property type="match status" value="1"/>
</dbReference>
<dbReference type="InterPro" id="IPR012676">
    <property type="entry name" value="TGS-like"/>
</dbReference>
<comment type="caution">
    <text evidence="16">The sequence shown here is derived from an EMBL/GenBank/DDBJ whole genome shotgun (WGS) entry which is preliminary data.</text>
</comment>
<evidence type="ECO:0000256" key="12">
    <source>
        <dbReference type="ARBA" id="ARBA00072369"/>
    </source>
</evidence>
<keyword evidence="9" id="KW-0030">Aminoacyl-tRNA synthetase</keyword>
<dbReference type="InterPro" id="IPR012675">
    <property type="entry name" value="Beta-grasp_dom_sf"/>
</dbReference>
<dbReference type="InterPro" id="IPR002320">
    <property type="entry name" value="Thr-tRNA-ligase_IIa"/>
</dbReference>
<keyword evidence="6" id="KW-0547">Nucleotide-binding</keyword>
<dbReference type="InterPro" id="IPR036621">
    <property type="entry name" value="Anticodon-bd_dom_sf"/>
</dbReference>
<evidence type="ECO:0000256" key="6">
    <source>
        <dbReference type="ARBA" id="ARBA00022741"/>
    </source>
</evidence>
<evidence type="ECO:0000313" key="17">
    <source>
        <dbReference type="Proteomes" id="UP000279271"/>
    </source>
</evidence>